<keyword evidence="5" id="KW-1185">Reference proteome</keyword>
<comment type="subcellular location">
    <subcellularLocation>
        <location evidence="1 3">Nucleus</location>
    </subcellularLocation>
</comment>
<keyword evidence="2 3" id="KW-0539">Nucleus</keyword>
<dbReference type="PANTHER" id="PTHR12346">
    <property type="entry name" value="SIN3B-RELATED"/>
    <property type="match status" value="1"/>
</dbReference>
<evidence type="ECO:0000313" key="5">
    <source>
        <dbReference type="Proteomes" id="UP001215151"/>
    </source>
</evidence>
<dbReference type="Proteomes" id="UP001215151">
    <property type="component" value="Unassembled WGS sequence"/>
</dbReference>
<protein>
    <submittedName>
        <fullName evidence="4">Uncharacterized protein</fullName>
    </submittedName>
</protein>
<organism evidence="4 5">
    <name type="scientific">Trametes cubensis</name>
    <dbReference type="NCBI Taxonomy" id="1111947"/>
    <lineage>
        <taxon>Eukaryota</taxon>
        <taxon>Fungi</taxon>
        <taxon>Dikarya</taxon>
        <taxon>Basidiomycota</taxon>
        <taxon>Agaricomycotina</taxon>
        <taxon>Agaricomycetes</taxon>
        <taxon>Polyporales</taxon>
        <taxon>Polyporaceae</taxon>
        <taxon>Trametes</taxon>
    </lineage>
</organism>
<evidence type="ECO:0000256" key="2">
    <source>
        <dbReference type="ARBA" id="ARBA00023242"/>
    </source>
</evidence>
<dbReference type="GO" id="GO:0005634">
    <property type="term" value="C:nucleus"/>
    <property type="evidence" value="ECO:0007669"/>
    <property type="project" value="UniProtKB-SubCell"/>
</dbReference>
<dbReference type="FunFam" id="1.20.1160.11:FF:000001">
    <property type="entry name" value="Paired amphipathic helix protein Sin3"/>
    <property type="match status" value="1"/>
</dbReference>
<proteinExistence type="predicted"/>
<dbReference type="Gene3D" id="1.20.1160.11">
    <property type="entry name" value="Paired amphipathic helix"/>
    <property type="match status" value="1"/>
</dbReference>
<dbReference type="AlphaFoldDB" id="A0AAD7TJT5"/>
<dbReference type="EMBL" id="JAPEVG010000395">
    <property type="protein sequence ID" value="KAJ8463430.1"/>
    <property type="molecule type" value="Genomic_DNA"/>
</dbReference>
<dbReference type="SUPFAM" id="SSF47762">
    <property type="entry name" value="PAH2 domain"/>
    <property type="match status" value="1"/>
</dbReference>
<comment type="caution">
    <text evidence="4">The sequence shown here is derived from an EMBL/GenBank/DDBJ whole genome shotgun (WGS) entry which is preliminary data.</text>
</comment>
<dbReference type="InterPro" id="IPR003822">
    <property type="entry name" value="PAH"/>
</dbReference>
<reference evidence="4" key="1">
    <citation type="submission" date="2022-11" db="EMBL/GenBank/DDBJ databases">
        <title>Genome Sequence of Cubamyces cubensis.</title>
        <authorList>
            <person name="Buettner E."/>
        </authorList>
    </citation>
    <scope>NUCLEOTIDE SEQUENCE</scope>
    <source>
        <strain evidence="4">MPL-01</strain>
    </source>
</reference>
<dbReference type="GO" id="GO:0003714">
    <property type="term" value="F:transcription corepressor activity"/>
    <property type="evidence" value="ECO:0007669"/>
    <property type="project" value="InterPro"/>
</dbReference>
<evidence type="ECO:0000256" key="1">
    <source>
        <dbReference type="ARBA" id="ARBA00004123"/>
    </source>
</evidence>
<sequence length="156" mass="17003">MSGEDTNHSGAEVAAQNGAYAVLSIGRAAHLRLSATQEDPTYNAQAFHHALSFLNQVKKQFLEQPHVYAAFLETLASFKDGRLDNRMVAERVYDLFQGHPALIEGFNTFLPFEDQAAPPEPNSVVVTTPATATTHDEGDAQGAFTKRMGPKVMSKL</sequence>
<dbReference type="Pfam" id="PF02671">
    <property type="entry name" value="PAH"/>
    <property type="match status" value="1"/>
</dbReference>
<dbReference type="InterPro" id="IPR039774">
    <property type="entry name" value="Sin3-like"/>
</dbReference>
<accession>A0AAD7TJT5</accession>
<evidence type="ECO:0000313" key="4">
    <source>
        <dbReference type="EMBL" id="KAJ8463430.1"/>
    </source>
</evidence>
<evidence type="ECO:0000256" key="3">
    <source>
        <dbReference type="PROSITE-ProRule" id="PRU00810"/>
    </source>
</evidence>
<dbReference type="PROSITE" id="PS51477">
    <property type="entry name" value="PAH"/>
    <property type="match status" value="1"/>
</dbReference>
<dbReference type="InterPro" id="IPR036600">
    <property type="entry name" value="PAH_sf"/>
</dbReference>
<name>A0AAD7TJT5_9APHY</name>
<gene>
    <name evidence="4" type="ORF">ONZ51_g10272</name>
</gene>